<organism evidence="4 5">
    <name type="scientific">Motiliproteus coralliicola</name>
    <dbReference type="NCBI Taxonomy" id="2283196"/>
    <lineage>
        <taxon>Bacteria</taxon>
        <taxon>Pseudomonadati</taxon>
        <taxon>Pseudomonadota</taxon>
        <taxon>Gammaproteobacteria</taxon>
        <taxon>Oceanospirillales</taxon>
        <taxon>Oceanospirillaceae</taxon>
        <taxon>Motiliproteus</taxon>
    </lineage>
</organism>
<dbReference type="Pfam" id="PF00534">
    <property type="entry name" value="Glycos_transf_1"/>
    <property type="match status" value="1"/>
</dbReference>
<keyword evidence="1 4" id="KW-0808">Transferase</keyword>
<feature type="domain" description="Glycosyltransferase subfamily 4-like N-terminal" evidence="3">
    <location>
        <begin position="27"/>
        <end position="178"/>
    </location>
</feature>
<dbReference type="AlphaFoldDB" id="A0A369WLP1"/>
<evidence type="ECO:0000259" key="3">
    <source>
        <dbReference type="Pfam" id="PF13439"/>
    </source>
</evidence>
<dbReference type="OrthoDB" id="433681at2"/>
<dbReference type="GO" id="GO:0016757">
    <property type="term" value="F:glycosyltransferase activity"/>
    <property type="evidence" value="ECO:0007669"/>
    <property type="project" value="InterPro"/>
</dbReference>
<keyword evidence="5" id="KW-1185">Reference proteome</keyword>
<feature type="domain" description="Glycosyl transferase family 1" evidence="2">
    <location>
        <begin position="199"/>
        <end position="357"/>
    </location>
</feature>
<dbReference type="SUPFAM" id="SSF53756">
    <property type="entry name" value="UDP-Glycosyltransferase/glycogen phosphorylase"/>
    <property type="match status" value="1"/>
</dbReference>
<dbReference type="PANTHER" id="PTHR46401">
    <property type="entry name" value="GLYCOSYLTRANSFERASE WBBK-RELATED"/>
    <property type="match status" value="1"/>
</dbReference>
<dbReference type="Pfam" id="PF13439">
    <property type="entry name" value="Glyco_transf_4"/>
    <property type="match status" value="1"/>
</dbReference>
<name>A0A369WLP1_9GAMM</name>
<reference evidence="4 5" key="1">
    <citation type="submission" date="2018-07" db="EMBL/GenBank/DDBJ databases">
        <title>Motiliproteus coralliicola sp. nov., a bacterium isolated from Coral.</title>
        <authorList>
            <person name="Wang G."/>
        </authorList>
    </citation>
    <scope>NUCLEOTIDE SEQUENCE [LARGE SCALE GENOMIC DNA]</scope>
    <source>
        <strain evidence="4 5">C34</strain>
    </source>
</reference>
<accession>A0A369WLP1</accession>
<dbReference type="InterPro" id="IPR028098">
    <property type="entry name" value="Glyco_trans_4-like_N"/>
</dbReference>
<dbReference type="Proteomes" id="UP000253769">
    <property type="component" value="Unassembled WGS sequence"/>
</dbReference>
<comment type="caution">
    <text evidence="4">The sequence shown here is derived from an EMBL/GenBank/DDBJ whole genome shotgun (WGS) entry which is preliminary data.</text>
</comment>
<evidence type="ECO:0000256" key="1">
    <source>
        <dbReference type="ARBA" id="ARBA00022679"/>
    </source>
</evidence>
<dbReference type="EMBL" id="QQOH01000002">
    <property type="protein sequence ID" value="RDE22988.1"/>
    <property type="molecule type" value="Genomic_DNA"/>
</dbReference>
<sequence length="383" mass="42652">MRICVNAMALRAAGGRSVGLNFLRACAEGAASHHTIDALVPSGAGYEALASENLRIHPVPPWLNRIWFRPYADKIWIPAKVRELEADVLFSMGNIATPFDGPQLVLFHLPYAIYPDRHSWGKIGWKDRLILNLMIANVSHTIGGASKVAVQTETAKRRLMQQFGLPSQQLEVIPNAISLPSEAGVEGQCGSEFDYLRLTEGRTLLCLSRYYTHKNLEVFLPLARLIREQRLSIRILLTLGAEEMPACRQLLNQLAAEQLDEIVVNIGPVNMQRVPALYRAVDGMILPTLLESFSGTYIEAMYYGVPVLTSDRDFARDVCADNASYFDPVDPQSILATIEQLFSDSERLERCRTGGRARVASMPSWPQVAECYISQLEKLHEAG</sequence>
<evidence type="ECO:0000313" key="4">
    <source>
        <dbReference type="EMBL" id="RDE22988.1"/>
    </source>
</evidence>
<dbReference type="InterPro" id="IPR001296">
    <property type="entry name" value="Glyco_trans_1"/>
</dbReference>
<dbReference type="Gene3D" id="3.40.50.2000">
    <property type="entry name" value="Glycogen Phosphorylase B"/>
    <property type="match status" value="2"/>
</dbReference>
<evidence type="ECO:0000313" key="5">
    <source>
        <dbReference type="Proteomes" id="UP000253769"/>
    </source>
</evidence>
<gene>
    <name evidence="4" type="ORF">DV711_10605</name>
</gene>
<dbReference type="PANTHER" id="PTHR46401:SF2">
    <property type="entry name" value="GLYCOSYLTRANSFERASE WBBK-RELATED"/>
    <property type="match status" value="1"/>
</dbReference>
<proteinExistence type="predicted"/>
<protein>
    <submittedName>
        <fullName evidence="4">Glycosyltransferase</fullName>
    </submittedName>
</protein>
<dbReference type="GO" id="GO:0009103">
    <property type="term" value="P:lipopolysaccharide biosynthetic process"/>
    <property type="evidence" value="ECO:0007669"/>
    <property type="project" value="TreeGrafter"/>
</dbReference>
<evidence type="ECO:0000259" key="2">
    <source>
        <dbReference type="Pfam" id="PF00534"/>
    </source>
</evidence>